<keyword evidence="6 12" id="KW-0067">ATP-binding</keyword>
<feature type="transmembrane region" description="Helical" evidence="12">
    <location>
        <begin position="668"/>
        <end position="686"/>
    </location>
</feature>
<dbReference type="Gene3D" id="3.30.70.100">
    <property type="match status" value="1"/>
</dbReference>
<evidence type="ECO:0000313" key="15">
    <source>
        <dbReference type="Proteomes" id="UP001597373"/>
    </source>
</evidence>
<dbReference type="NCBIfam" id="TIGR01494">
    <property type="entry name" value="ATPase_P-type"/>
    <property type="match status" value="1"/>
</dbReference>
<dbReference type="InterPro" id="IPR018303">
    <property type="entry name" value="ATPase_P-typ_P_site"/>
</dbReference>
<sequence length="719" mass="74761">MAVPVSYKMHVEGMDCASCASKIETALKRLPGVSDIEVNPTTGLLRLDLDEDRTRLADVTSRIRMLGYTPHAEDHGHGRDGGGGAHRHFHDHSDVDGAWWKGRKARLVLLTGLLFALAASTACFLPEHETVLYAVAAGLSVLPFLRRAIAGAMLGAPFSIEMLMSVAAIGAIIIGEAAEAAAVVFLFAVGELLENVAAGKARAGIKALVNLVPRTARREGPDGAVTEIPASELKVGEVVQVRSGDRVPSDGEIIEGRSQLDESPVTGESIPVAKVEGDAVYAGSVNSNGVLRVRITRTAEDNTIARIIHLVEEAQQSKAPTARFIDRFAARYTLAAMLLALLIAVVPPLLIGADWGTWIYRGLATLLIACPCALVISTPAAIASALAAGARRGLLIKGGAALETLGHVKTVGFDKTGTLTVGRPRVTDVVALAGTEDEVLAKAAAVESGSSHPLAQAILAAAAERRLDVPRAYGAVELSGKAVRARLRDGFVSVGSPRFADDEGLLDEVARQRIAVLEGQGKTVVAVTEGGQLAGLIALRDTLREDAADGIARLRALGVQAIMLTGDNARAARAVAAELGLDVQAELLPEAKLAAIRGLKEKGPVAMVGDGINDAPALSAASVGVAIGGGTDVALETAEAAILKDRVTGVAELVRLSRATLINIRQNVTIALGLKAVFLVTTLAGMTSLWMAILADTGATVLVTANALRLLVIRPEKKG</sequence>
<reference evidence="15" key="1">
    <citation type="journal article" date="2019" name="Int. J. Syst. Evol. Microbiol.">
        <title>The Global Catalogue of Microorganisms (GCM) 10K type strain sequencing project: providing services to taxonomists for standard genome sequencing and annotation.</title>
        <authorList>
            <consortium name="The Broad Institute Genomics Platform"/>
            <consortium name="The Broad Institute Genome Sequencing Center for Infectious Disease"/>
            <person name="Wu L."/>
            <person name="Ma J."/>
        </authorList>
    </citation>
    <scope>NUCLEOTIDE SEQUENCE [LARGE SCALE GENOMIC DNA]</scope>
    <source>
        <strain evidence="15">KCTC 23707</strain>
    </source>
</reference>
<feature type="transmembrane region" description="Helical" evidence="12">
    <location>
        <begin position="363"/>
        <end position="388"/>
    </location>
</feature>
<evidence type="ECO:0000256" key="7">
    <source>
        <dbReference type="ARBA" id="ARBA00022967"/>
    </source>
</evidence>
<organism evidence="14 15">
    <name type="scientific">Chelativorans composti</name>
    <dbReference type="NCBI Taxonomy" id="768533"/>
    <lineage>
        <taxon>Bacteria</taxon>
        <taxon>Pseudomonadati</taxon>
        <taxon>Pseudomonadota</taxon>
        <taxon>Alphaproteobacteria</taxon>
        <taxon>Hyphomicrobiales</taxon>
        <taxon>Phyllobacteriaceae</taxon>
        <taxon>Chelativorans</taxon>
    </lineage>
</organism>
<keyword evidence="8 12" id="KW-1133">Transmembrane helix</keyword>
<feature type="transmembrane region" description="Helical" evidence="12">
    <location>
        <begin position="107"/>
        <end position="125"/>
    </location>
</feature>
<protein>
    <recommendedName>
        <fullName evidence="10">P-type Zn(2+) transporter</fullName>
        <ecNumber evidence="10">7.2.2.12</ecNumber>
    </recommendedName>
</protein>
<dbReference type="InterPro" id="IPR008250">
    <property type="entry name" value="ATPase_P-typ_transduc_dom_A_sf"/>
</dbReference>
<keyword evidence="9 12" id="KW-0472">Membrane</keyword>
<feature type="domain" description="HMA" evidence="13">
    <location>
        <begin position="5"/>
        <end position="71"/>
    </location>
</feature>
<feature type="transmembrane region" description="Helical" evidence="12">
    <location>
        <begin position="131"/>
        <end position="149"/>
    </location>
</feature>
<proteinExistence type="inferred from homology"/>
<dbReference type="InterPro" id="IPR036412">
    <property type="entry name" value="HAD-like_sf"/>
</dbReference>
<dbReference type="PANTHER" id="PTHR48085:SF5">
    <property type="entry name" value="CADMIUM_ZINC-TRANSPORTING ATPASE HMA4-RELATED"/>
    <property type="match status" value="1"/>
</dbReference>
<dbReference type="RefSeq" id="WP_345098441.1">
    <property type="nucleotide sequence ID" value="NZ_BAABGS010000016.1"/>
</dbReference>
<dbReference type="SFLD" id="SFLDS00003">
    <property type="entry name" value="Haloacid_Dehalogenase"/>
    <property type="match status" value="1"/>
</dbReference>
<dbReference type="NCBIfam" id="TIGR01525">
    <property type="entry name" value="ATPase-IB_hvy"/>
    <property type="match status" value="1"/>
</dbReference>
<dbReference type="InterPro" id="IPR036163">
    <property type="entry name" value="HMA_dom_sf"/>
</dbReference>
<dbReference type="CDD" id="cd00371">
    <property type="entry name" value="HMA"/>
    <property type="match status" value="1"/>
</dbReference>
<dbReference type="Pfam" id="PF00122">
    <property type="entry name" value="E1-E2_ATPase"/>
    <property type="match status" value="1"/>
</dbReference>
<evidence type="ECO:0000256" key="8">
    <source>
        <dbReference type="ARBA" id="ARBA00022989"/>
    </source>
</evidence>
<keyword evidence="7" id="KW-1278">Translocase</keyword>
<dbReference type="EC" id="7.2.2.12" evidence="10"/>
<dbReference type="PRINTS" id="PR00941">
    <property type="entry name" value="CDATPASE"/>
</dbReference>
<evidence type="ECO:0000256" key="6">
    <source>
        <dbReference type="ARBA" id="ARBA00022840"/>
    </source>
</evidence>
<keyword evidence="12" id="KW-1003">Cell membrane</keyword>
<name>A0ABW5DD39_9HYPH</name>
<keyword evidence="4 12" id="KW-0479">Metal-binding</keyword>
<keyword evidence="15" id="KW-1185">Reference proteome</keyword>
<evidence type="ECO:0000259" key="13">
    <source>
        <dbReference type="PROSITE" id="PS50846"/>
    </source>
</evidence>
<evidence type="ECO:0000256" key="2">
    <source>
        <dbReference type="ARBA" id="ARBA00006024"/>
    </source>
</evidence>
<dbReference type="InterPro" id="IPR023299">
    <property type="entry name" value="ATPase_P-typ_cyto_dom_N"/>
</dbReference>
<evidence type="ECO:0000256" key="5">
    <source>
        <dbReference type="ARBA" id="ARBA00022741"/>
    </source>
</evidence>
<dbReference type="InterPro" id="IPR001757">
    <property type="entry name" value="P_typ_ATPase"/>
</dbReference>
<comment type="subcellular location">
    <subcellularLocation>
        <location evidence="12">Cell membrane</location>
    </subcellularLocation>
    <subcellularLocation>
        <location evidence="1">Membrane</location>
        <topology evidence="1">Multi-pass membrane protein</topology>
    </subcellularLocation>
</comment>
<evidence type="ECO:0000256" key="4">
    <source>
        <dbReference type="ARBA" id="ARBA00022723"/>
    </source>
</evidence>
<comment type="caution">
    <text evidence="14">The sequence shown here is derived from an EMBL/GenBank/DDBJ whole genome shotgun (WGS) entry which is preliminary data.</text>
</comment>
<dbReference type="PROSITE" id="PS50846">
    <property type="entry name" value="HMA_2"/>
    <property type="match status" value="1"/>
</dbReference>
<feature type="transmembrane region" description="Helical" evidence="12">
    <location>
        <begin position="332"/>
        <end position="351"/>
    </location>
</feature>
<gene>
    <name evidence="14" type="ORF">ACFSMZ_01730</name>
</gene>
<dbReference type="InterPro" id="IPR051014">
    <property type="entry name" value="Cation_Transport_ATPase_IB"/>
</dbReference>
<dbReference type="SFLD" id="SFLDG00002">
    <property type="entry name" value="C1.7:_P-type_atpase_like"/>
    <property type="match status" value="1"/>
</dbReference>
<dbReference type="SUPFAM" id="SSF55008">
    <property type="entry name" value="HMA, heavy metal-associated domain"/>
    <property type="match status" value="1"/>
</dbReference>
<dbReference type="InterPro" id="IPR059000">
    <property type="entry name" value="ATPase_P-type_domA"/>
</dbReference>
<dbReference type="SFLD" id="SFLDF00027">
    <property type="entry name" value="p-type_atpase"/>
    <property type="match status" value="1"/>
</dbReference>
<dbReference type="Gene3D" id="3.40.1110.10">
    <property type="entry name" value="Calcium-transporting ATPase, cytoplasmic domain N"/>
    <property type="match status" value="1"/>
</dbReference>
<dbReference type="SUPFAM" id="SSF56784">
    <property type="entry name" value="HAD-like"/>
    <property type="match status" value="1"/>
</dbReference>
<keyword evidence="5 12" id="KW-0547">Nucleotide-binding</keyword>
<dbReference type="PANTHER" id="PTHR48085">
    <property type="entry name" value="CADMIUM/ZINC-TRANSPORTING ATPASE HMA2-RELATED"/>
    <property type="match status" value="1"/>
</dbReference>
<dbReference type="InterPro" id="IPR023214">
    <property type="entry name" value="HAD_sf"/>
</dbReference>
<comment type="similarity">
    <text evidence="2 12">Belongs to the cation transport ATPase (P-type) (TC 3.A.3) family. Type IB subfamily.</text>
</comment>
<dbReference type="SUPFAM" id="SSF81653">
    <property type="entry name" value="Calcium ATPase, transduction domain A"/>
    <property type="match status" value="1"/>
</dbReference>
<evidence type="ECO:0000256" key="12">
    <source>
        <dbReference type="RuleBase" id="RU362081"/>
    </source>
</evidence>
<comment type="catalytic activity">
    <reaction evidence="11">
        <text>Zn(2+)(in) + ATP + H2O = Zn(2+)(out) + ADP + phosphate + H(+)</text>
        <dbReference type="Rhea" id="RHEA:20621"/>
        <dbReference type="ChEBI" id="CHEBI:15377"/>
        <dbReference type="ChEBI" id="CHEBI:15378"/>
        <dbReference type="ChEBI" id="CHEBI:29105"/>
        <dbReference type="ChEBI" id="CHEBI:30616"/>
        <dbReference type="ChEBI" id="CHEBI:43474"/>
        <dbReference type="ChEBI" id="CHEBI:456216"/>
        <dbReference type="EC" id="7.2.2.12"/>
    </reaction>
</comment>
<dbReference type="Pfam" id="PF00403">
    <property type="entry name" value="HMA"/>
    <property type="match status" value="1"/>
</dbReference>
<keyword evidence="3 12" id="KW-0812">Transmembrane</keyword>
<dbReference type="SUPFAM" id="SSF81665">
    <property type="entry name" value="Calcium ATPase, transmembrane domain M"/>
    <property type="match status" value="1"/>
</dbReference>
<dbReference type="NCBIfam" id="TIGR01512">
    <property type="entry name" value="ATPase-IB2_Cd"/>
    <property type="match status" value="1"/>
</dbReference>
<dbReference type="PRINTS" id="PR00119">
    <property type="entry name" value="CATATPASE"/>
</dbReference>
<evidence type="ECO:0000313" key="14">
    <source>
        <dbReference type="EMBL" id="MFD2258489.1"/>
    </source>
</evidence>
<dbReference type="NCBIfam" id="TIGR01511">
    <property type="entry name" value="ATPase-IB1_Cu"/>
    <property type="match status" value="1"/>
</dbReference>
<evidence type="ECO:0000256" key="9">
    <source>
        <dbReference type="ARBA" id="ARBA00023136"/>
    </source>
</evidence>
<evidence type="ECO:0000256" key="1">
    <source>
        <dbReference type="ARBA" id="ARBA00004141"/>
    </source>
</evidence>
<dbReference type="Pfam" id="PF00702">
    <property type="entry name" value="Hydrolase"/>
    <property type="match status" value="1"/>
</dbReference>
<dbReference type="InterPro" id="IPR044492">
    <property type="entry name" value="P_typ_ATPase_HD_dom"/>
</dbReference>
<dbReference type="Proteomes" id="UP001597373">
    <property type="component" value="Unassembled WGS sequence"/>
</dbReference>
<dbReference type="Gene3D" id="3.40.50.1000">
    <property type="entry name" value="HAD superfamily/HAD-like"/>
    <property type="match status" value="1"/>
</dbReference>
<evidence type="ECO:0000256" key="10">
    <source>
        <dbReference type="ARBA" id="ARBA00039097"/>
    </source>
</evidence>
<accession>A0ABW5DD39</accession>
<dbReference type="InterPro" id="IPR023298">
    <property type="entry name" value="ATPase_P-typ_TM_dom_sf"/>
</dbReference>
<evidence type="ECO:0000256" key="3">
    <source>
        <dbReference type="ARBA" id="ARBA00022692"/>
    </source>
</evidence>
<dbReference type="InterPro" id="IPR006121">
    <property type="entry name" value="HMA_dom"/>
</dbReference>
<dbReference type="EMBL" id="JBHUIR010000006">
    <property type="protein sequence ID" value="MFD2258489.1"/>
    <property type="molecule type" value="Genomic_DNA"/>
</dbReference>
<dbReference type="InterPro" id="IPR027256">
    <property type="entry name" value="P-typ_ATPase_IB"/>
</dbReference>
<evidence type="ECO:0000256" key="11">
    <source>
        <dbReference type="ARBA" id="ARBA00047308"/>
    </source>
</evidence>
<dbReference type="Gene3D" id="2.70.150.10">
    <property type="entry name" value="Calcium-transporting ATPase, cytoplasmic transduction domain A"/>
    <property type="match status" value="1"/>
</dbReference>
<dbReference type="PROSITE" id="PS00154">
    <property type="entry name" value="ATPASE_E1_E2"/>
    <property type="match status" value="1"/>
</dbReference>